<proteinExistence type="predicted"/>
<dbReference type="AlphaFoldDB" id="A0A813WK38"/>
<keyword evidence="3" id="KW-1185">Reference proteome</keyword>
<protein>
    <recommendedName>
        <fullName evidence="4">Stanniocalcin-like protein</fullName>
    </recommendedName>
</protein>
<evidence type="ECO:0000313" key="2">
    <source>
        <dbReference type="EMBL" id="CAF0854775.1"/>
    </source>
</evidence>
<dbReference type="EMBL" id="CAJNOM010000030">
    <property type="protein sequence ID" value="CAF0854775.1"/>
    <property type="molecule type" value="Genomic_DNA"/>
</dbReference>
<dbReference type="Proteomes" id="UP000663832">
    <property type="component" value="Unassembled WGS sequence"/>
</dbReference>
<evidence type="ECO:0000256" key="1">
    <source>
        <dbReference type="SAM" id="SignalP"/>
    </source>
</evidence>
<feature type="chain" id="PRO_5032355733" description="Stanniocalcin-like protein" evidence="1">
    <location>
        <begin position="20"/>
        <end position="192"/>
    </location>
</feature>
<dbReference type="OrthoDB" id="9970481at2759"/>
<keyword evidence="1" id="KW-0732">Signal</keyword>
<comment type="caution">
    <text evidence="2">The sequence shown here is derived from an EMBL/GenBank/DDBJ whole genome shotgun (WGS) entry which is preliminary data.</text>
</comment>
<evidence type="ECO:0008006" key="4">
    <source>
        <dbReference type="Google" id="ProtNLM"/>
    </source>
</evidence>
<name>A0A813WK38_9BILA</name>
<reference evidence="2" key="1">
    <citation type="submission" date="2021-02" db="EMBL/GenBank/DDBJ databases">
        <authorList>
            <person name="Nowell W R."/>
        </authorList>
    </citation>
    <scope>NUCLEOTIDE SEQUENCE</scope>
</reference>
<feature type="signal peptide" evidence="1">
    <location>
        <begin position="1"/>
        <end position="19"/>
    </location>
</feature>
<gene>
    <name evidence="2" type="ORF">QVE165_LOCUS7034</name>
</gene>
<evidence type="ECO:0000313" key="3">
    <source>
        <dbReference type="Proteomes" id="UP000663832"/>
    </source>
</evidence>
<accession>A0A813WK38</accession>
<organism evidence="2 3">
    <name type="scientific">Adineta steineri</name>
    <dbReference type="NCBI Taxonomy" id="433720"/>
    <lineage>
        <taxon>Eukaryota</taxon>
        <taxon>Metazoa</taxon>
        <taxon>Spiralia</taxon>
        <taxon>Gnathifera</taxon>
        <taxon>Rotifera</taxon>
        <taxon>Eurotatoria</taxon>
        <taxon>Bdelloidea</taxon>
        <taxon>Adinetida</taxon>
        <taxon>Adinetidae</taxon>
        <taxon>Adineta</taxon>
    </lineage>
</organism>
<sequence>MTMYFMLFISLCIIRFCESHIVQATQPINQTCLNFGSDYDCQFYSCFEERFPCGSKYWMLKWGHKYCTRTQKSLLNFDKNGQKLLQQISNCLTNKLLKQRYYTLNKVNCEQLRLAGQRILHECYMLNSKLFCNAFQGKNRDCFFQLIDDDDRRDLTVIRTLTSVGQKCTPKKKLADMRPSGKINQCVLTPTL</sequence>